<reference evidence="1" key="1">
    <citation type="submission" date="2018-02" db="EMBL/GenBank/DDBJ databases">
        <authorList>
            <person name="Kim S.-K."/>
            <person name="Jung H.-I."/>
            <person name="Lee S.-W."/>
        </authorList>
    </citation>
    <scope>NUCLEOTIDE SEQUENCE</scope>
    <source>
        <strain evidence="1">SK3146</strain>
    </source>
</reference>
<proteinExistence type="predicted"/>
<protein>
    <recommendedName>
        <fullName evidence="3">MmcQ-like protein</fullName>
    </recommendedName>
</protein>
<keyword evidence="2" id="KW-1185">Reference proteome</keyword>
<dbReference type="Proteomes" id="UP001057134">
    <property type="component" value="Chromosome"/>
</dbReference>
<gene>
    <name evidence="1" type="ORF">SK3146_05032</name>
</gene>
<dbReference type="Pfam" id="PF04237">
    <property type="entry name" value="YjbR"/>
    <property type="match status" value="1"/>
</dbReference>
<evidence type="ECO:0000313" key="1">
    <source>
        <dbReference type="EMBL" id="UQZ85743.1"/>
    </source>
</evidence>
<sequence length="119" mass="13795">MNMNHERLIELGLTYYGTSLRYPFDPDMPVLYVRNKIFALLGKQQGVESVNLKTLPDEAWLQRETYPGAVIPGYHMNKKHWNTVILSGTVPDDVLVTMFRESYELVVAKLPKAERQWLV</sequence>
<evidence type="ECO:0000313" key="2">
    <source>
        <dbReference type="Proteomes" id="UP001057134"/>
    </source>
</evidence>
<dbReference type="InterPro" id="IPR007351">
    <property type="entry name" value="YjbR"/>
</dbReference>
<dbReference type="InterPro" id="IPR038056">
    <property type="entry name" value="YjbR-like_sf"/>
</dbReference>
<dbReference type="RefSeq" id="WP_249861344.1">
    <property type="nucleotide sequence ID" value="NZ_CP027059.1"/>
</dbReference>
<dbReference type="EMBL" id="CP027059">
    <property type="protein sequence ID" value="UQZ85743.1"/>
    <property type="molecule type" value="Genomic_DNA"/>
</dbReference>
<name>A0ABY4RU69_9BACL</name>
<dbReference type="PANTHER" id="PTHR35145:SF1">
    <property type="entry name" value="CYTOPLASMIC PROTEIN"/>
    <property type="match status" value="1"/>
</dbReference>
<evidence type="ECO:0008006" key="3">
    <source>
        <dbReference type="Google" id="ProtNLM"/>
    </source>
</evidence>
<dbReference type="InterPro" id="IPR058532">
    <property type="entry name" value="YjbR/MT2646/Rv2570-like"/>
</dbReference>
<organism evidence="1 2">
    <name type="scientific">Paenibacillus konkukensis</name>
    <dbReference type="NCBI Taxonomy" id="2020716"/>
    <lineage>
        <taxon>Bacteria</taxon>
        <taxon>Bacillati</taxon>
        <taxon>Bacillota</taxon>
        <taxon>Bacilli</taxon>
        <taxon>Bacillales</taxon>
        <taxon>Paenibacillaceae</taxon>
        <taxon>Paenibacillus</taxon>
    </lineage>
</organism>
<reference evidence="1" key="2">
    <citation type="journal article" date="2021" name="J Anim Sci Technol">
        <title>Complete genome sequence of Paenibacillus konkukensis sp. nov. SK3146 as a potential probiotic strain.</title>
        <authorList>
            <person name="Jung H.I."/>
            <person name="Park S."/>
            <person name="Niu K.M."/>
            <person name="Lee S.W."/>
            <person name="Kothari D."/>
            <person name="Yi K.J."/>
            <person name="Kim S.K."/>
        </authorList>
    </citation>
    <scope>NUCLEOTIDE SEQUENCE</scope>
    <source>
        <strain evidence="1">SK3146</strain>
    </source>
</reference>
<dbReference type="SUPFAM" id="SSF142906">
    <property type="entry name" value="YjbR-like"/>
    <property type="match status" value="1"/>
</dbReference>
<dbReference type="Gene3D" id="3.90.1150.30">
    <property type="match status" value="1"/>
</dbReference>
<dbReference type="PANTHER" id="PTHR35145">
    <property type="entry name" value="CYTOPLASMIC PROTEIN-RELATED"/>
    <property type="match status" value="1"/>
</dbReference>
<accession>A0ABY4RU69</accession>